<name>A0ABD0WPT6_UMBPY</name>
<dbReference type="AlphaFoldDB" id="A0ABD0WPT6"/>
<dbReference type="EMBL" id="JAGEUA010000005">
    <property type="protein sequence ID" value="KAL0978845.1"/>
    <property type="molecule type" value="Genomic_DNA"/>
</dbReference>
<keyword evidence="2" id="KW-1185">Reference proteome</keyword>
<protein>
    <submittedName>
        <fullName evidence="1">Uncharacterized protein</fullName>
    </submittedName>
</protein>
<evidence type="ECO:0000313" key="1">
    <source>
        <dbReference type="EMBL" id="KAL0978845.1"/>
    </source>
</evidence>
<reference evidence="1 2" key="1">
    <citation type="submission" date="2024-06" db="EMBL/GenBank/DDBJ databases">
        <authorList>
            <person name="Pan Q."/>
            <person name="Wen M."/>
            <person name="Jouanno E."/>
            <person name="Zahm M."/>
            <person name="Klopp C."/>
            <person name="Cabau C."/>
            <person name="Louis A."/>
            <person name="Berthelot C."/>
            <person name="Parey E."/>
            <person name="Roest Crollius H."/>
            <person name="Montfort J."/>
            <person name="Robinson-Rechavi M."/>
            <person name="Bouchez O."/>
            <person name="Lampietro C."/>
            <person name="Lopez Roques C."/>
            <person name="Donnadieu C."/>
            <person name="Postlethwait J."/>
            <person name="Bobe J."/>
            <person name="Verreycken H."/>
            <person name="Guiguen Y."/>
        </authorList>
    </citation>
    <scope>NUCLEOTIDE SEQUENCE [LARGE SCALE GENOMIC DNA]</scope>
    <source>
        <strain evidence="1">Up_M1</strain>
        <tissue evidence="1">Testis</tissue>
    </source>
</reference>
<comment type="caution">
    <text evidence="1">The sequence shown here is derived from an EMBL/GenBank/DDBJ whole genome shotgun (WGS) entry which is preliminary data.</text>
</comment>
<accession>A0ABD0WPT6</accession>
<dbReference type="Proteomes" id="UP001557470">
    <property type="component" value="Unassembled WGS sequence"/>
</dbReference>
<gene>
    <name evidence="1" type="ORF">UPYG_G00176480</name>
</gene>
<evidence type="ECO:0000313" key="2">
    <source>
        <dbReference type="Proteomes" id="UP001557470"/>
    </source>
</evidence>
<organism evidence="1 2">
    <name type="scientific">Umbra pygmaea</name>
    <name type="common">Eastern mudminnow</name>
    <dbReference type="NCBI Taxonomy" id="75934"/>
    <lineage>
        <taxon>Eukaryota</taxon>
        <taxon>Metazoa</taxon>
        <taxon>Chordata</taxon>
        <taxon>Craniata</taxon>
        <taxon>Vertebrata</taxon>
        <taxon>Euteleostomi</taxon>
        <taxon>Actinopterygii</taxon>
        <taxon>Neopterygii</taxon>
        <taxon>Teleostei</taxon>
        <taxon>Protacanthopterygii</taxon>
        <taxon>Esociformes</taxon>
        <taxon>Umbridae</taxon>
        <taxon>Umbra</taxon>
    </lineage>
</organism>
<sequence>MGGLGEVAISNFSGGRLSILKSKVHHYEASKNFRGILSNQWFSKLCHCSSHLALFLRRSQCLPPLMCTFKDL</sequence>
<proteinExistence type="predicted"/>